<dbReference type="Gene3D" id="3.40.190.10">
    <property type="entry name" value="Periplasmic binding protein-like II"/>
    <property type="match status" value="2"/>
</dbReference>
<proteinExistence type="inferred from homology"/>
<evidence type="ECO:0000256" key="1">
    <source>
        <dbReference type="ARBA" id="ARBA00009437"/>
    </source>
</evidence>
<accession>A0A1N7NS58</accession>
<dbReference type="InterPro" id="IPR011991">
    <property type="entry name" value="ArsR-like_HTH"/>
</dbReference>
<gene>
    <name evidence="6" type="ORF">SAMN05421759_1109</name>
</gene>
<dbReference type="PROSITE" id="PS50931">
    <property type="entry name" value="HTH_LYSR"/>
    <property type="match status" value="1"/>
</dbReference>
<keyword evidence="4" id="KW-0804">Transcription</keyword>
<name>A0A1N7NS58_9RHOB</name>
<feature type="domain" description="HTH lysR-type" evidence="5">
    <location>
        <begin position="15"/>
        <end position="72"/>
    </location>
</feature>
<dbReference type="PANTHER" id="PTHR30537:SF74">
    <property type="entry name" value="HTH-TYPE TRANSCRIPTIONAL REGULATOR TRPI"/>
    <property type="match status" value="1"/>
</dbReference>
<dbReference type="GO" id="GO:0003700">
    <property type="term" value="F:DNA-binding transcription factor activity"/>
    <property type="evidence" value="ECO:0007669"/>
    <property type="project" value="InterPro"/>
</dbReference>
<dbReference type="PANTHER" id="PTHR30537">
    <property type="entry name" value="HTH-TYPE TRANSCRIPTIONAL REGULATOR"/>
    <property type="match status" value="1"/>
</dbReference>
<dbReference type="InterPro" id="IPR005119">
    <property type="entry name" value="LysR_subst-bd"/>
</dbReference>
<dbReference type="Gene3D" id="1.10.10.10">
    <property type="entry name" value="Winged helix-like DNA-binding domain superfamily/Winged helix DNA-binding domain"/>
    <property type="match status" value="1"/>
</dbReference>
<dbReference type="InterPro" id="IPR036388">
    <property type="entry name" value="WH-like_DNA-bd_sf"/>
</dbReference>
<dbReference type="OrthoDB" id="5526340at2"/>
<comment type="similarity">
    <text evidence="1">Belongs to the LysR transcriptional regulatory family.</text>
</comment>
<dbReference type="InterPro" id="IPR000847">
    <property type="entry name" value="LysR_HTH_N"/>
</dbReference>
<dbReference type="CDD" id="cd00090">
    <property type="entry name" value="HTH_ARSR"/>
    <property type="match status" value="1"/>
</dbReference>
<dbReference type="SUPFAM" id="SSF53850">
    <property type="entry name" value="Periplasmic binding protein-like II"/>
    <property type="match status" value="1"/>
</dbReference>
<dbReference type="InterPro" id="IPR058163">
    <property type="entry name" value="LysR-type_TF_proteobact-type"/>
</dbReference>
<sequence length="308" mass="33515">MHETQVSPLSRRLLPPLTALRALEALDRLGTASAVARELDLSQSAISRQIKTLEEQLGLTLVNREGRALALTPEAQDYAAEVRSALKRIAQASLALRMPSKAGALSLSILPSFGMRWLVPRLPDFTRRHPEVTISFTTRLRPPDFAAEPFDAAIEFGASARPGTERLFLRPERVRPVAAPALLPDGPVSLAALAKLPLLHIDTRPTAWEDWFAAQGAAQRALPGTSFDQFTTILEAALHGLGVALLPDYLSEEDLARGQLRLACDAPPATLGAYHLAWPTDRPITPALKAFRDWLANAAEGEEDSLPR</sequence>
<protein>
    <submittedName>
        <fullName evidence="6">Transcriptional regulator, LysR family</fullName>
    </submittedName>
</protein>
<dbReference type="Pfam" id="PF00126">
    <property type="entry name" value="HTH_1"/>
    <property type="match status" value="1"/>
</dbReference>
<dbReference type="GO" id="GO:0043565">
    <property type="term" value="F:sequence-specific DNA binding"/>
    <property type="evidence" value="ECO:0007669"/>
    <property type="project" value="TreeGrafter"/>
</dbReference>
<dbReference type="EMBL" id="FTOQ01000010">
    <property type="protein sequence ID" value="SIT01136.1"/>
    <property type="molecule type" value="Genomic_DNA"/>
</dbReference>
<organism evidence="6 7">
    <name type="scientific">Roseivivax lentus</name>
    <dbReference type="NCBI Taxonomy" id="633194"/>
    <lineage>
        <taxon>Bacteria</taxon>
        <taxon>Pseudomonadati</taxon>
        <taxon>Pseudomonadota</taxon>
        <taxon>Alphaproteobacteria</taxon>
        <taxon>Rhodobacterales</taxon>
        <taxon>Roseobacteraceae</taxon>
        <taxon>Roseivivax</taxon>
    </lineage>
</organism>
<reference evidence="7" key="1">
    <citation type="submission" date="2017-01" db="EMBL/GenBank/DDBJ databases">
        <authorList>
            <person name="Varghese N."/>
            <person name="Submissions S."/>
        </authorList>
    </citation>
    <scope>NUCLEOTIDE SEQUENCE [LARGE SCALE GENOMIC DNA]</scope>
    <source>
        <strain evidence="7">DSM 29430</strain>
    </source>
</reference>
<keyword evidence="2" id="KW-0805">Transcription regulation</keyword>
<dbReference type="SUPFAM" id="SSF46785">
    <property type="entry name" value="Winged helix' DNA-binding domain"/>
    <property type="match status" value="1"/>
</dbReference>
<dbReference type="InterPro" id="IPR036390">
    <property type="entry name" value="WH_DNA-bd_sf"/>
</dbReference>
<evidence type="ECO:0000313" key="6">
    <source>
        <dbReference type="EMBL" id="SIT01136.1"/>
    </source>
</evidence>
<dbReference type="RefSeq" id="WP_076449020.1">
    <property type="nucleotide sequence ID" value="NZ_FTOQ01000010.1"/>
</dbReference>
<dbReference type="STRING" id="633194.SAMN05421759_1109"/>
<dbReference type="PRINTS" id="PR00039">
    <property type="entry name" value="HTHLYSR"/>
</dbReference>
<keyword evidence="7" id="KW-1185">Reference proteome</keyword>
<dbReference type="AlphaFoldDB" id="A0A1N7NS58"/>
<dbReference type="Proteomes" id="UP000186684">
    <property type="component" value="Unassembled WGS sequence"/>
</dbReference>
<dbReference type="GO" id="GO:0006351">
    <property type="term" value="P:DNA-templated transcription"/>
    <property type="evidence" value="ECO:0007669"/>
    <property type="project" value="TreeGrafter"/>
</dbReference>
<evidence type="ECO:0000313" key="7">
    <source>
        <dbReference type="Proteomes" id="UP000186684"/>
    </source>
</evidence>
<evidence type="ECO:0000256" key="3">
    <source>
        <dbReference type="ARBA" id="ARBA00023125"/>
    </source>
</evidence>
<evidence type="ECO:0000256" key="2">
    <source>
        <dbReference type="ARBA" id="ARBA00023015"/>
    </source>
</evidence>
<keyword evidence="3" id="KW-0238">DNA-binding</keyword>
<evidence type="ECO:0000259" key="5">
    <source>
        <dbReference type="PROSITE" id="PS50931"/>
    </source>
</evidence>
<evidence type="ECO:0000256" key="4">
    <source>
        <dbReference type="ARBA" id="ARBA00023163"/>
    </source>
</evidence>
<dbReference type="Pfam" id="PF03466">
    <property type="entry name" value="LysR_substrate"/>
    <property type="match status" value="1"/>
</dbReference>